<dbReference type="Gene3D" id="4.10.640.10">
    <property type="entry name" value="Ribosomal protein S18"/>
    <property type="match status" value="1"/>
</dbReference>
<accession>A0A0S2IBW4</accession>
<dbReference type="GO" id="GO:0006412">
    <property type="term" value="P:translation"/>
    <property type="evidence" value="ECO:0007669"/>
    <property type="project" value="UniProtKB-UniRule"/>
</dbReference>
<evidence type="ECO:0000256" key="7">
    <source>
        <dbReference type="HAMAP-Rule" id="MF_00270"/>
    </source>
</evidence>
<dbReference type="PANTHER" id="PTHR13479:SF40">
    <property type="entry name" value="SMALL RIBOSOMAL SUBUNIT PROTEIN BS18M"/>
    <property type="match status" value="1"/>
</dbReference>
<organism evidence="9">
    <name type="scientific">Microglena monadina</name>
    <dbReference type="NCBI Taxonomy" id="47904"/>
    <lineage>
        <taxon>Eukaryota</taxon>
        <taxon>Viridiplantae</taxon>
        <taxon>Chlorophyta</taxon>
        <taxon>core chlorophytes</taxon>
        <taxon>Chlorophyceae</taxon>
        <taxon>CS clade</taxon>
        <taxon>Chlamydomonadales</taxon>
        <taxon>Chlamydomonadaceae</taxon>
        <taxon>Microglena</taxon>
    </lineage>
</organism>
<dbReference type="InterPro" id="IPR001648">
    <property type="entry name" value="Ribosomal_bS18"/>
</dbReference>
<evidence type="ECO:0000313" key="9">
    <source>
        <dbReference type="EMBL" id="ALO21003.1"/>
    </source>
</evidence>
<dbReference type="HAMAP" id="MF_00270">
    <property type="entry name" value="Ribosomal_bS18"/>
    <property type="match status" value="1"/>
</dbReference>
<dbReference type="InterPro" id="IPR036870">
    <property type="entry name" value="Ribosomal_bS18_sf"/>
</dbReference>
<evidence type="ECO:0000256" key="3">
    <source>
        <dbReference type="ARBA" id="ARBA00022884"/>
    </source>
</evidence>
<evidence type="ECO:0000256" key="5">
    <source>
        <dbReference type="ARBA" id="ARBA00023274"/>
    </source>
</evidence>
<evidence type="ECO:0000256" key="2">
    <source>
        <dbReference type="ARBA" id="ARBA00011458"/>
    </source>
</evidence>
<comment type="similarity">
    <text evidence="1 7 8">Belongs to the bacterial ribosomal protein bS18 family.</text>
</comment>
<evidence type="ECO:0000256" key="1">
    <source>
        <dbReference type="ARBA" id="ARBA00005589"/>
    </source>
</evidence>
<dbReference type="SUPFAM" id="SSF46911">
    <property type="entry name" value="Ribosomal protein S18"/>
    <property type="match status" value="1"/>
</dbReference>
<comment type="subcellular location">
    <subcellularLocation>
        <location evidence="7">Plastid</location>
        <location evidence="7">Chloroplast</location>
    </subcellularLocation>
</comment>
<dbReference type="PRINTS" id="PR00974">
    <property type="entry name" value="RIBOSOMALS18"/>
</dbReference>
<keyword evidence="9" id="KW-0934">Plastid</keyword>
<dbReference type="GO" id="GO:0005763">
    <property type="term" value="C:mitochondrial small ribosomal subunit"/>
    <property type="evidence" value="ECO:0007669"/>
    <property type="project" value="TreeGrafter"/>
</dbReference>
<proteinExistence type="inferred from homology"/>
<dbReference type="PANTHER" id="PTHR13479">
    <property type="entry name" value="30S RIBOSOMAL PROTEIN S18"/>
    <property type="match status" value="1"/>
</dbReference>
<dbReference type="AlphaFoldDB" id="A0A0S2IBW4"/>
<keyword evidence="3 7" id="KW-0694">RNA-binding</keyword>
<dbReference type="NCBIfam" id="TIGR00165">
    <property type="entry name" value="S18"/>
    <property type="match status" value="1"/>
</dbReference>
<evidence type="ECO:0000256" key="6">
    <source>
        <dbReference type="ARBA" id="ARBA00035266"/>
    </source>
</evidence>
<dbReference type="GO" id="GO:0070181">
    <property type="term" value="F:small ribosomal subunit rRNA binding"/>
    <property type="evidence" value="ECO:0007669"/>
    <property type="project" value="TreeGrafter"/>
</dbReference>
<keyword evidence="4 7" id="KW-0689">Ribosomal protein</keyword>
<sequence>MAIIKLKPKFVFKFIKWKPKTTKKKKKKGLHNFTRRVLSVSLLLKRTRRRLLRNFSFSIKPIIAPKSFVIILKEKPRRATYNERIIDYKNCVFLQNYIGLGGKILRRQRTKLSSKNQRFIAKTIKTSRMVSLLPFVSKEKGFFR</sequence>
<gene>
    <name evidence="7 9" type="primary">rps18</name>
</gene>
<protein>
    <recommendedName>
        <fullName evidence="6 7">Small ribosomal subunit protein bS18c</fullName>
    </recommendedName>
</protein>
<evidence type="ECO:0000256" key="8">
    <source>
        <dbReference type="RuleBase" id="RU003910"/>
    </source>
</evidence>
<keyword evidence="7" id="KW-0699">rRNA-binding</keyword>
<dbReference type="GO" id="GO:0009507">
    <property type="term" value="C:chloroplast"/>
    <property type="evidence" value="ECO:0007669"/>
    <property type="project" value="UniProtKB-SubCell"/>
</dbReference>
<keyword evidence="5 7" id="KW-0687">Ribonucleoprotein</keyword>
<dbReference type="EMBL" id="KT624789">
    <property type="protein sequence ID" value="ALO21003.1"/>
    <property type="molecule type" value="Genomic_DNA"/>
</dbReference>
<keyword evidence="9" id="KW-0150">Chloroplast</keyword>
<name>A0A0S2IBW4_9CHLO</name>
<reference evidence="9" key="1">
    <citation type="journal article" date="2015" name="BMC Evol. Biol.">
        <title>Chloroplast phylogenomic analysis of chlorophyte green algae identifies a novel lineage sister to the Sphaeropleales (Chlorophyceae).</title>
        <authorList>
            <person name="Lemieux C."/>
            <person name="Vincent A.T."/>
            <person name="Labarre A."/>
            <person name="Otis C."/>
            <person name="Turmel M."/>
        </authorList>
    </citation>
    <scope>NUCLEOTIDE SEQUENCE</scope>
</reference>
<dbReference type="Pfam" id="PF01084">
    <property type="entry name" value="Ribosomal_S18"/>
    <property type="match status" value="1"/>
</dbReference>
<comment type="subunit">
    <text evidence="2 7">Part of the 30S ribosomal subunit.</text>
</comment>
<evidence type="ECO:0000256" key="4">
    <source>
        <dbReference type="ARBA" id="ARBA00022980"/>
    </source>
</evidence>
<dbReference type="GO" id="GO:0003735">
    <property type="term" value="F:structural constituent of ribosome"/>
    <property type="evidence" value="ECO:0007669"/>
    <property type="project" value="InterPro"/>
</dbReference>
<geneLocation type="chloroplast" evidence="9"/>